<dbReference type="InterPro" id="IPR031325">
    <property type="entry name" value="RHS_repeat"/>
</dbReference>
<dbReference type="Gene3D" id="2.180.10.10">
    <property type="entry name" value="RHS repeat-associated core"/>
    <property type="match status" value="1"/>
</dbReference>
<dbReference type="Proteomes" id="UP001612741">
    <property type="component" value="Unassembled WGS sequence"/>
</dbReference>
<gene>
    <name evidence="3" type="ORF">ACIBG2_50535</name>
</gene>
<reference evidence="3 4" key="1">
    <citation type="submission" date="2024-10" db="EMBL/GenBank/DDBJ databases">
        <title>The Natural Products Discovery Center: Release of the First 8490 Sequenced Strains for Exploring Actinobacteria Biosynthetic Diversity.</title>
        <authorList>
            <person name="Kalkreuter E."/>
            <person name="Kautsar S.A."/>
            <person name="Yang D."/>
            <person name="Bader C.D."/>
            <person name="Teijaro C.N."/>
            <person name="Fluegel L."/>
            <person name="Davis C.M."/>
            <person name="Simpson J.R."/>
            <person name="Lauterbach L."/>
            <person name="Steele A.D."/>
            <person name="Gui C."/>
            <person name="Meng S."/>
            <person name="Li G."/>
            <person name="Viehrig K."/>
            <person name="Ye F."/>
            <person name="Su P."/>
            <person name="Kiefer A.F."/>
            <person name="Nichols A."/>
            <person name="Cepeda A.J."/>
            <person name="Yan W."/>
            <person name="Fan B."/>
            <person name="Jiang Y."/>
            <person name="Adhikari A."/>
            <person name="Zheng C.-J."/>
            <person name="Schuster L."/>
            <person name="Cowan T.M."/>
            <person name="Smanski M.J."/>
            <person name="Chevrette M.G."/>
            <person name="De Carvalho L.P.S."/>
            <person name="Shen B."/>
        </authorList>
    </citation>
    <scope>NUCLEOTIDE SEQUENCE [LARGE SCALE GENOMIC DNA]</scope>
    <source>
        <strain evidence="3 4">NPDC050545</strain>
    </source>
</reference>
<feature type="domain" description="DUF6531" evidence="2">
    <location>
        <begin position="26"/>
        <end position="97"/>
    </location>
</feature>
<dbReference type="InterPro" id="IPR045351">
    <property type="entry name" value="DUF6531"/>
</dbReference>
<evidence type="ECO:0000256" key="1">
    <source>
        <dbReference type="SAM" id="MobiDB-lite"/>
    </source>
</evidence>
<name>A0ABW7ZC09_9ACTN</name>
<evidence type="ECO:0000313" key="3">
    <source>
        <dbReference type="EMBL" id="MFI6505695.1"/>
    </source>
</evidence>
<dbReference type="InterPro" id="IPR006530">
    <property type="entry name" value="YD"/>
</dbReference>
<proteinExistence type="predicted"/>
<feature type="region of interest" description="Disordered" evidence="1">
    <location>
        <begin position="1"/>
        <end position="20"/>
    </location>
</feature>
<dbReference type="RefSeq" id="WP_397092012.1">
    <property type="nucleotide sequence ID" value="NZ_JBITGY010000022.1"/>
</dbReference>
<evidence type="ECO:0000259" key="2">
    <source>
        <dbReference type="Pfam" id="PF20148"/>
    </source>
</evidence>
<dbReference type="Pfam" id="PF05593">
    <property type="entry name" value="RHS_repeat"/>
    <property type="match status" value="1"/>
</dbReference>
<evidence type="ECO:0000313" key="4">
    <source>
        <dbReference type="Proteomes" id="UP001612741"/>
    </source>
</evidence>
<dbReference type="NCBIfam" id="TIGR01643">
    <property type="entry name" value="YD_repeat_2x"/>
    <property type="match status" value="2"/>
</dbReference>
<keyword evidence="4" id="KW-1185">Reference proteome</keyword>
<organism evidence="3 4">
    <name type="scientific">Nonomuraea typhae</name>
    <dbReference type="NCBI Taxonomy" id="2603600"/>
    <lineage>
        <taxon>Bacteria</taxon>
        <taxon>Bacillati</taxon>
        <taxon>Actinomycetota</taxon>
        <taxon>Actinomycetes</taxon>
        <taxon>Streptosporangiales</taxon>
        <taxon>Streptosporangiaceae</taxon>
        <taxon>Nonomuraea</taxon>
    </lineage>
</organism>
<accession>A0ABW7ZC09</accession>
<dbReference type="EMBL" id="JBITGY010000022">
    <property type="protein sequence ID" value="MFI6505695.1"/>
    <property type="molecule type" value="Genomic_DNA"/>
</dbReference>
<protein>
    <submittedName>
        <fullName evidence="3">DUF6531 domain-containing protein</fullName>
    </submittedName>
</protein>
<comment type="caution">
    <text evidence="3">The sequence shown here is derived from an EMBL/GenBank/DDBJ whole genome shotgun (WGS) entry which is preliminary data.</text>
</comment>
<sequence>MGAGVSTGRERVASGAGSERAAVGADPIHYATGTVILPHSDVGLPGPPGLALRRVHRSGTHAGRGFGAAWASTFDQRVEVHSDGLHVVAADGGVLVYPHPGNAPVGPCTGPGSELRRIARGYAVTDPATGLTARFRGTGDRLPLTELADAAGHRTELRHGPDGNPAEVRSAGVTVKVESAGGKVVAVRQGGRTLAAYAYDQAGNLTETTLPGGGRRYAYDPAGRVTRWEDADGVHLYTYDVFGRCVRAQGPDTDLTLEYECRGTSVRDGRGNHTVYLYDGLSQLVERIDYGYALDARAS</sequence>
<dbReference type="Pfam" id="PF20148">
    <property type="entry name" value="DUF6531"/>
    <property type="match status" value="1"/>
</dbReference>